<proteinExistence type="predicted"/>
<dbReference type="KEGG" id="ado:A6F68_01988"/>
<keyword evidence="3" id="KW-1185">Reference proteome</keyword>
<evidence type="ECO:0000259" key="1">
    <source>
        <dbReference type="Pfam" id="PF07238"/>
    </source>
</evidence>
<organism evidence="2 3">
    <name type="scientific">Tsuneonella dongtanensis</name>
    <dbReference type="NCBI Taxonomy" id="692370"/>
    <lineage>
        <taxon>Bacteria</taxon>
        <taxon>Pseudomonadati</taxon>
        <taxon>Pseudomonadota</taxon>
        <taxon>Alphaproteobacteria</taxon>
        <taxon>Sphingomonadales</taxon>
        <taxon>Erythrobacteraceae</taxon>
        <taxon>Tsuneonella</taxon>
    </lineage>
</organism>
<protein>
    <submittedName>
        <fullName evidence="2">PilZ domain protein</fullName>
    </submittedName>
</protein>
<accession>A0A1B2AED3</accession>
<dbReference type="InterPro" id="IPR009875">
    <property type="entry name" value="PilZ_domain"/>
</dbReference>
<dbReference type="RefSeq" id="WP_067679270.1">
    <property type="nucleotide sequence ID" value="NZ_CP016591.1"/>
</dbReference>
<evidence type="ECO:0000313" key="2">
    <source>
        <dbReference type="EMBL" id="ANY20496.1"/>
    </source>
</evidence>
<dbReference type="SUPFAM" id="SSF141371">
    <property type="entry name" value="PilZ domain-like"/>
    <property type="match status" value="1"/>
</dbReference>
<evidence type="ECO:0000313" key="3">
    <source>
        <dbReference type="Proteomes" id="UP000092932"/>
    </source>
</evidence>
<dbReference type="Pfam" id="PF07238">
    <property type="entry name" value="PilZ"/>
    <property type="match status" value="1"/>
</dbReference>
<feature type="domain" description="PilZ" evidence="1">
    <location>
        <begin position="5"/>
        <end position="82"/>
    </location>
</feature>
<dbReference type="EMBL" id="CP016591">
    <property type="protein sequence ID" value="ANY20496.1"/>
    <property type="molecule type" value="Genomic_DNA"/>
</dbReference>
<sequence length="100" mass="11711">MADERSEQRHPLDVWGYYRTSSGGKREVPIKDLSETGCRFYDKFSSLLPDMQISLRIETLGPFPATVRWQEDGYVGVEFEHRLYGPTFDHIRLRLSRQST</sequence>
<name>A0A1B2AED3_9SPHN</name>
<dbReference type="Proteomes" id="UP000092932">
    <property type="component" value="Chromosome"/>
</dbReference>
<dbReference type="AlphaFoldDB" id="A0A1B2AED3"/>
<reference evidence="2 3" key="1">
    <citation type="submission" date="2016-07" db="EMBL/GenBank/DDBJ databases">
        <title>Complete genome sequence of Altererythrobacter dongtanensis KCTC 22672, a type strain with esterase isolated from tidal flat.</title>
        <authorList>
            <person name="Cheng H."/>
            <person name="Wu Y.-H."/>
            <person name="Zhou P."/>
            <person name="Huo Y.-Y."/>
            <person name="Wang C.-S."/>
            <person name="Xu X.-W."/>
        </authorList>
    </citation>
    <scope>NUCLEOTIDE SEQUENCE [LARGE SCALE GENOMIC DNA]</scope>
    <source>
        <strain evidence="2 3">KCTC 22672</strain>
    </source>
</reference>
<gene>
    <name evidence="2" type="ORF">A6F68_01988</name>
</gene>
<dbReference type="GO" id="GO:0035438">
    <property type="term" value="F:cyclic-di-GMP binding"/>
    <property type="evidence" value="ECO:0007669"/>
    <property type="project" value="InterPro"/>
</dbReference>